<dbReference type="SMART" id="SM01361">
    <property type="entry name" value="A2M_recep"/>
    <property type="match status" value="1"/>
</dbReference>
<reference evidence="10" key="1">
    <citation type="submission" date="2025-08" db="UniProtKB">
        <authorList>
            <consortium name="Ensembl"/>
        </authorList>
    </citation>
    <scope>IDENTIFICATION</scope>
</reference>
<dbReference type="Gene3D" id="2.60.40.1930">
    <property type="match status" value="2"/>
</dbReference>
<feature type="domain" description="Alpha-2-macroglobulin" evidence="8">
    <location>
        <begin position="460"/>
        <end position="551"/>
    </location>
</feature>
<evidence type="ECO:0000259" key="7">
    <source>
        <dbReference type="SMART" id="SM01359"/>
    </source>
</evidence>
<keyword evidence="3" id="KW-0732">Signal</keyword>
<dbReference type="Pfam" id="PF07678">
    <property type="entry name" value="TED_complement"/>
    <property type="match status" value="1"/>
</dbReference>
<dbReference type="InterPro" id="IPR009048">
    <property type="entry name" value="A-macroglobulin_rcpt-bd"/>
</dbReference>
<dbReference type="InterPro" id="IPR011625">
    <property type="entry name" value="A2M_N_BRD"/>
</dbReference>
<dbReference type="GO" id="GO:0004867">
    <property type="term" value="F:serine-type endopeptidase inhibitor activity"/>
    <property type="evidence" value="ECO:0007669"/>
    <property type="project" value="UniProtKB-KW"/>
</dbReference>
<keyword evidence="4" id="KW-0722">Serine protease inhibitor</keyword>
<evidence type="ECO:0000256" key="5">
    <source>
        <dbReference type="ARBA" id="ARBA00023157"/>
    </source>
</evidence>
<keyword evidence="5" id="KW-1015">Disulfide bond</keyword>
<dbReference type="InterPro" id="IPR050473">
    <property type="entry name" value="A2M/Complement_sys"/>
</dbReference>
<evidence type="ECO:0000259" key="9">
    <source>
        <dbReference type="SMART" id="SM01361"/>
    </source>
</evidence>
<dbReference type="InterPro" id="IPR002890">
    <property type="entry name" value="MG2"/>
</dbReference>
<dbReference type="GO" id="GO:0005615">
    <property type="term" value="C:extracellular space"/>
    <property type="evidence" value="ECO:0007669"/>
    <property type="project" value="InterPro"/>
</dbReference>
<organism evidence="10 11">
    <name type="scientific">Leptobrachium leishanense</name>
    <name type="common">Leishan spiny toad</name>
    <dbReference type="NCBI Taxonomy" id="445787"/>
    <lineage>
        <taxon>Eukaryota</taxon>
        <taxon>Metazoa</taxon>
        <taxon>Chordata</taxon>
        <taxon>Craniata</taxon>
        <taxon>Vertebrata</taxon>
        <taxon>Euteleostomi</taxon>
        <taxon>Amphibia</taxon>
        <taxon>Batrachia</taxon>
        <taxon>Anura</taxon>
        <taxon>Pelobatoidea</taxon>
        <taxon>Megophryidae</taxon>
        <taxon>Leptobrachium</taxon>
    </lineage>
</organism>
<evidence type="ECO:0000256" key="2">
    <source>
        <dbReference type="ARBA" id="ARBA00022690"/>
    </source>
</evidence>
<sequence>LRCLYPSGDTLACFNFNGAEGQTSIQLNLTTSAGIEALIEKTFEDESVFSCLPFQIVHMPPPMCIYEVVATMEVSITTPTETIVNQTKVLLWKPRSGTLIQTDKPVYKPGQTVKFRILILKENLQPMNKQVKEPDPEKNRIGQWLNVKLSHGISEFSFALSPEPILGEYTIRVEDTAHMFSVEEYVLPKFEVTMKLPPVVLVNSESFEVKVCGRYTYGKPMRGVYHGSVCRSSTYYMWYWRRPSSPVKDLCCNITGQVRKGGFANDTIFFPDFIQPQYGNAYLSLLPFYSPSKSFLKLQSDSKNLPCEGQHEVRVEYIINHNELKPDTKKLHLHYLLASEASIWSSGSKDILVEKVGQDLSGSTSFNFPLTPDVSPKLRVLVHILLPGGEIVADSAKFTVQRCFKNKVSVQFSPGDVLPGSDVSLQIQAGARSLCGLRVVDQSVVLMKPEKELTDDKLYTLSHYCVVLLPRNSGIVVLHETAPDTITDWNAGAFCMGPNGFGLSPPTSLRVFQPFFVDLTLPYSVVRGESFTLKASVFNYLKECIKVRSPGGVEDEISLSAYVTTSLLESGLSKEDPLVADALTCLRKAAVDVSNVYTQALLAYTFTLAEDTETRQILLEKLEKQAVRKDGQLHWERPSAKPTSDLPYWYQAPSAEVELTAYMLMTGLSGPEKDLGRASEIVNWLSKQQNPYGGFSSTQDTVVALQSLGQYAGATFSDAGDVTVTVRSQTGVQEFHVDNTNRLLIQKASLPDIPGDYTLTASGSGCVYVQTVLRYNVPPPRSDSTFSIRVEVKPDQCPEEAVKKLQLQITVQYTGSREKSNMALIEVKMLSGFIPVKSSVKELEKSRRIQRGDVQTDMVTLYLDELVFEVEQDFDVKNLKPAAVKIYDYYETGKISLTRGLVSFGRFIQANPIGFNVKNIPVLIQYLINRLLS</sequence>
<dbReference type="Gene3D" id="2.60.40.1940">
    <property type="match status" value="1"/>
</dbReference>
<dbReference type="InterPro" id="IPR041555">
    <property type="entry name" value="MG3"/>
</dbReference>
<dbReference type="Gene3D" id="2.60.120.1540">
    <property type="match status" value="1"/>
</dbReference>
<evidence type="ECO:0000256" key="1">
    <source>
        <dbReference type="ARBA" id="ARBA00010952"/>
    </source>
</evidence>
<feature type="domain" description="Alpha-2-macroglobulin bait region" evidence="7">
    <location>
        <begin position="296"/>
        <end position="447"/>
    </location>
</feature>
<reference evidence="10" key="2">
    <citation type="submission" date="2025-09" db="UniProtKB">
        <authorList>
            <consortium name="Ensembl"/>
        </authorList>
    </citation>
    <scope>IDENTIFICATION</scope>
</reference>
<dbReference type="SMART" id="SM01360">
    <property type="entry name" value="A2M"/>
    <property type="match status" value="1"/>
</dbReference>
<dbReference type="InterPro" id="IPR036595">
    <property type="entry name" value="A-macroglobulin_rcpt-bd_sf"/>
</dbReference>
<dbReference type="PANTHER" id="PTHR11412:SF182">
    <property type="entry name" value="ALPHA-2-MACROGLOBULIN-LIKE PROTEIN 1"/>
    <property type="match status" value="1"/>
</dbReference>
<dbReference type="SUPFAM" id="SSF49410">
    <property type="entry name" value="Alpha-macroglobulin receptor domain"/>
    <property type="match status" value="1"/>
</dbReference>
<name>A0A8C5WC29_9ANUR</name>
<evidence type="ECO:0000256" key="4">
    <source>
        <dbReference type="ARBA" id="ARBA00022900"/>
    </source>
</evidence>
<dbReference type="PANTHER" id="PTHR11412">
    <property type="entry name" value="MACROGLOBULIN / COMPLEMENT"/>
    <property type="match status" value="1"/>
</dbReference>
<dbReference type="Gene3D" id="2.20.130.20">
    <property type="match status" value="1"/>
</dbReference>
<dbReference type="Gene3D" id="1.50.10.20">
    <property type="match status" value="1"/>
</dbReference>
<proteinExistence type="inferred from homology"/>
<dbReference type="Gene3D" id="2.60.40.690">
    <property type="entry name" value="Alpha-macroglobulin, receptor-binding domain"/>
    <property type="match status" value="1"/>
</dbReference>
<dbReference type="FunFam" id="2.60.40.1930:FF:000001">
    <property type="entry name" value="CD109 isoform 3"/>
    <property type="match status" value="1"/>
</dbReference>
<comment type="similarity">
    <text evidence="1">Belongs to the protease inhibitor I39 (alpha-2-macroglobulin) family.</text>
</comment>
<dbReference type="OrthoDB" id="9998011at2759"/>
<protein>
    <recommendedName>
        <fullName evidence="12">Alpha-2-macroglobulin</fullName>
    </recommendedName>
</protein>
<evidence type="ECO:0000256" key="6">
    <source>
        <dbReference type="ARBA" id="ARBA00023180"/>
    </source>
</evidence>
<dbReference type="SMART" id="SM01359">
    <property type="entry name" value="A2M_N_2"/>
    <property type="match status" value="1"/>
</dbReference>
<dbReference type="Pfam" id="PF07677">
    <property type="entry name" value="A2M_recep"/>
    <property type="match status" value="1"/>
</dbReference>
<dbReference type="AlphaFoldDB" id="A0A8C5WC29"/>
<dbReference type="Pfam" id="PF17791">
    <property type="entry name" value="MG3"/>
    <property type="match status" value="1"/>
</dbReference>
<dbReference type="SUPFAM" id="SSF48239">
    <property type="entry name" value="Terpenoid cyclases/Protein prenyltransferases"/>
    <property type="match status" value="1"/>
</dbReference>
<evidence type="ECO:0000313" key="11">
    <source>
        <dbReference type="Proteomes" id="UP000694569"/>
    </source>
</evidence>
<dbReference type="Pfam" id="PF01835">
    <property type="entry name" value="MG2"/>
    <property type="match status" value="1"/>
</dbReference>
<keyword evidence="11" id="KW-1185">Reference proteome</keyword>
<evidence type="ECO:0000256" key="3">
    <source>
        <dbReference type="ARBA" id="ARBA00022729"/>
    </source>
</evidence>
<evidence type="ECO:0000313" key="10">
    <source>
        <dbReference type="Ensembl" id="ENSLLEP00000027109.1"/>
    </source>
</evidence>
<dbReference type="SUPFAM" id="SSF81296">
    <property type="entry name" value="E set domains"/>
    <property type="match status" value="1"/>
</dbReference>
<dbReference type="Ensembl" id="ENSLLET00000028159.1">
    <property type="protein sequence ID" value="ENSLLEP00000027109.1"/>
    <property type="gene ID" value="ENSLLEG00000016579.1"/>
</dbReference>
<dbReference type="GeneTree" id="ENSGT00940000163990"/>
<dbReference type="InterPro" id="IPR014756">
    <property type="entry name" value="Ig_E-set"/>
</dbReference>
<keyword evidence="2" id="KW-0646">Protease inhibitor</keyword>
<accession>A0A8C5WC29</accession>
<keyword evidence="6" id="KW-0325">Glycoprotein</keyword>
<evidence type="ECO:0008006" key="12">
    <source>
        <dbReference type="Google" id="ProtNLM"/>
    </source>
</evidence>
<dbReference type="InterPro" id="IPR001599">
    <property type="entry name" value="Macroglobln_a2"/>
</dbReference>
<dbReference type="InterPro" id="IPR011626">
    <property type="entry name" value="Alpha-macroglobulin_TED"/>
</dbReference>
<feature type="domain" description="Alpha-macroglobulin receptor-binding" evidence="9">
    <location>
        <begin position="820"/>
        <end position="900"/>
    </location>
</feature>
<evidence type="ECO:0000259" key="8">
    <source>
        <dbReference type="SMART" id="SM01360"/>
    </source>
</evidence>
<dbReference type="InterPro" id="IPR008930">
    <property type="entry name" value="Terpenoid_cyclase/PrenylTrfase"/>
</dbReference>
<dbReference type="Pfam" id="PF07703">
    <property type="entry name" value="A2M_BRD"/>
    <property type="match status" value="1"/>
</dbReference>
<dbReference type="Proteomes" id="UP000694569">
    <property type="component" value="Unplaced"/>
</dbReference>